<feature type="transmembrane region" description="Helical" evidence="6">
    <location>
        <begin position="20"/>
        <end position="41"/>
    </location>
</feature>
<dbReference type="GO" id="GO:0022857">
    <property type="term" value="F:transmembrane transporter activity"/>
    <property type="evidence" value="ECO:0007669"/>
    <property type="project" value="InterPro"/>
</dbReference>
<feature type="transmembrane region" description="Helical" evidence="6">
    <location>
        <begin position="239"/>
        <end position="259"/>
    </location>
</feature>
<feature type="transmembrane region" description="Helical" evidence="6">
    <location>
        <begin position="110"/>
        <end position="136"/>
    </location>
</feature>
<feature type="transmembrane region" description="Helical" evidence="6">
    <location>
        <begin position="318"/>
        <end position="336"/>
    </location>
</feature>
<organism evidence="8 9">
    <name type="scientific">Fulvimarina endophytica</name>
    <dbReference type="NCBI Taxonomy" id="2293836"/>
    <lineage>
        <taxon>Bacteria</taxon>
        <taxon>Pseudomonadati</taxon>
        <taxon>Pseudomonadota</taxon>
        <taxon>Alphaproteobacteria</taxon>
        <taxon>Hyphomicrobiales</taxon>
        <taxon>Aurantimonadaceae</taxon>
        <taxon>Fulvimarina</taxon>
    </lineage>
</organism>
<dbReference type="PANTHER" id="PTHR23501">
    <property type="entry name" value="MAJOR FACILITATOR SUPERFAMILY"/>
    <property type="match status" value="1"/>
</dbReference>
<evidence type="ECO:0000256" key="2">
    <source>
        <dbReference type="ARBA" id="ARBA00022448"/>
    </source>
</evidence>
<feature type="transmembrane region" description="Helical" evidence="6">
    <location>
        <begin position="280"/>
        <end position="303"/>
    </location>
</feature>
<dbReference type="PANTHER" id="PTHR23501:SF191">
    <property type="entry name" value="VACUOLAR BASIC AMINO ACID TRANSPORTER 4"/>
    <property type="match status" value="1"/>
</dbReference>
<keyword evidence="9" id="KW-1185">Reference proteome</keyword>
<dbReference type="Proteomes" id="UP000264310">
    <property type="component" value="Unassembled WGS sequence"/>
</dbReference>
<sequence length="497" mass="51107">MQKTDPEGALPDRLFARVSYGGTAFAALAALVPFLFAEGAISLIAPSISGGLGTGKDAVSLASYLGTGAYAFGALMGGDLVRRFPQRSLFLAVQALSTLGWAILSASHGVWLFALAQILVGFAGGALLVIALPPLLQKFPAGKIPTSAFLVNFGLFGAVAAGPLIGGVVAMAEGAGWRWFFALFSVTGSIALLAAARHLPGGPPKEPDRSVDWTAIGLTLAATLLPFTAIGLIPYQGLLSPAVLLLLVTGLGCFCAFVVNQYVAREPLAPIDEALNTFSLMGLIVATIGGGVFVTCVSLLTTLRKGQEGGVLELGLSFWPQLLGVVVAAGLFAAVIRTRMLLPFVLSGLAAILAGPLLLTFGGLTDDGLFALSIFVIGYGAGATVSPGLLFSAVSMPVKLLAGVIAMIELSRAIGNFLAAPILIDASRIAHASASLEMPGAQLALTVLLAITSAGVLAALLLYVTGRRGLVRAEFEPWIANGKPAFDSPRLFARLRK</sequence>
<keyword evidence="5 6" id="KW-0472">Membrane</keyword>
<keyword evidence="4 6" id="KW-1133">Transmembrane helix</keyword>
<gene>
    <name evidence="8" type="ORF">DYI37_15155</name>
</gene>
<comment type="subcellular location">
    <subcellularLocation>
        <location evidence="1">Endomembrane system</location>
        <topology evidence="1">Multi-pass membrane protein</topology>
    </subcellularLocation>
</comment>
<feature type="transmembrane region" description="Helical" evidence="6">
    <location>
        <begin position="444"/>
        <end position="464"/>
    </location>
</feature>
<dbReference type="InterPro" id="IPR036259">
    <property type="entry name" value="MFS_trans_sf"/>
</dbReference>
<dbReference type="GO" id="GO:0005886">
    <property type="term" value="C:plasma membrane"/>
    <property type="evidence" value="ECO:0007669"/>
    <property type="project" value="TreeGrafter"/>
</dbReference>
<feature type="domain" description="Major facilitator superfamily (MFS) profile" evidence="7">
    <location>
        <begin position="23"/>
        <end position="467"/>
    </location>
</feature>
<accession>A0A371X0M8</accession>
<evidence type="ECO:0000313" key="9">
    <source>
        <dbReference type="Proteomes" id="UP000264310"/>
    </source>
</evidence>
<dbReference type="OrthoDB" id="9807274at2"/>
<evidence type="ECO:0000256" key="6">
    <source>
        <dbReference type="SAM" id="Phobius"/>
    </source>
</evidence>
<comment type="caution">
    <text evidence="8">The sequence shown here is derived from an EMBL/GenBank/DDBJ whole genome shotgun (WGS) entry which is preliminary data.</text>
</comment>
<keyword evidence="2" id="KW-0813">Transport</keyword>
<feature type="transmembrane region" description="Helical" evidence="6">
    <location>
        <begin position="211"/>
        <end position="233"/>
    </location>
</feature>
<feature type="transmembrane region" description="Helical" evidence="6">
    <location>
        <begin position="370"/>
        <end position="393"/>
    </location>
</feature>
<feature type="transmembrane region" description="Helical" evidence="6">
    <location>
        <begin position="61"/>
        <end position="81"/>
    </location>
</feature>
<evidence type="ECO:0000256" key="1">
    <source>
        <dbReference type="ARBA" id="ARBA00004127"/>
    </source>
</evidence>
<dbReference type="EMBL" id="QURL01000006">
    <property type="protein sequence ID" value="RFC62584.1"/>
    <property type="molecule type" value="Genomic_DNA"/>
</dbReference>
<dbReference type="GO" id="GO:0012505">
    <property type="term" value="C:endomembrane system"/>
    <property type="evidence" value="ECO:0007669"/>
    <property type="project" value="UniProtKB-SubCell"/>
</dbReference>
<evidence type="ECO:0000256" key="3">
    <source>
        <dbReference type="ARBA" id="ARBA00022692"/>
    </source>
</evidence>
<dbReference type="InterPro" id="IPR011701">
    <property type="entry name" value="MFS"/>
</dbReference>
<dbReference type="InterPro" id="IPR020846">
    <property type="entry name" value="MFS_dom"/>
</dbReference>
<keyword evidence="3 6" id="KW-0812">Transmembrane</keyword>
<proteinExistence type="predicted"/>
<dbReference type="SUPFAM" id="SSF103473">
    <property type="entry name" value="MFS general substrate transporter"/>
    <property type="match status" value="1"/>
</dbReference>
<evidence type="ECO:0000313" key="8">
    <source>
        <dbReference type="EMBL" id="RFC62584.1"/>
    </source>
</evidence>
<feature type="transmembrane region" description="Helical" evidence="6">
    <location>
        <begin position="341"/>
        <end position="364"/>
    </location>
</feature>
<dbReference type="PROSITE" id="PS50850">
    <property type="entry name" value="MFS"/>
    <property type="match status" value="1"/>
</dbReference>
<feature type="transmembrane region" description="Helical" evidence="6">
    <location>
        <begin position="148"/>
        <end position="171"/>
    </location>
</feature>
<dbReference type="AlphaFoldDB" id="A0A371X0M8"/>
<dbReference type="Gene3D" id="1.20.1250.20">
    <property type="entry name" value="MFS general substrate transporter like domains"/>
    <property type="match status" value="1"/>
</dbReference>
<reference evidence="8 9" key="1">
    <citation type="submission" date="2018-08" db="EMBL/GenBank/DDBJ databases">
        <title>Fulvimarina sp. 85, whole genome shotgun sequence.</title>
        <authorList>
            <person name="Tuo L."/>
        </authorList>
    </citation>
    <scope>NUCLEOTIDE SEQUENCE [LARGE SCALE GENOMIC DNA]</scope>
    <source>
        <strain evidence="8 9">85</strain>
    </source>
</reference>
<name>A0A371X0M8_9HYPH</name>
<protein>
    <submittedName>
        <fullName evidence="8">MFS transporter</fullName>
    </submittedName>
</protein>
<evidence type="ECO:0000256" key="5">
    <source>
        <dbReference type="ARBA" id="ARBA00023136"/>
    </source>
</evidence>
<dbReference type="RefSeq" id="WP_116684107.1">
    <property type="nucleotide sequence ID" value="NZ_QURL01000006.1"/>
</dbReference>
<feature type="transmembrane region" description="Helical" evidence="6">
    <location>
        <begin position="177"/>
        <end position="199"/>
    </location>
</feature>
<dbReference type="Pfam" id="PF07690">
    <property type="entry name" value="MFS_1"/>
    <property type="match status" value="1"/>
</dbReference>
<evidence type="ECO:0000259" key="7">
    <source>
        <dbReference type="PROSITE" id="PS50850"/>
    </source>
</evidence>
<evidence type="ECO:0000256" key="4">
    <source>
        <dbReference type="ARBA" id="ARBA00022989"/>
    </source>
</evidence>